<evidence type="ECO:0000313" key="5">
    <source>
        <dbReference type="Proteomes" id="UP001310386"/>
    </source>
</evidence>
<evidence type="ECO:0000256" key="2">
    <source>
        <dbReference type="SAM" id="MobiDB-lite"/>
    </source>
</evidence>
<dbReference type="InterPro" id="IPR001789">
    <property type="entry name" value="Sig_transdc_resp-reg_receiver"/>
</dbReference>
<name>A0ABU5ZGT1_9BACL</name>
<sequence length="306" mass="33784">MSSYRILVVDDTHFMRKMAADYLKQNEYEVVGEASNGKEAVKLYEELRPDIVMMDLTMPVMNGLDATKEILKMDPEAVVLVCSASNQQAMIFDALDIGAKGYLTKPFNPERMKEIIGKYAEPFLRTEAAAVQTSSGETESGPEAGDKESITGDEGSTDKDEGPIEKDKGSKAEDNRFEADGEDDEVGAKEIPAAISMEAEPLADTAEKIEDPMVRAAVEMKDGNKMSAGRNGFMRSFVTSYMCNWQEEINGKVSNFAATCTENENRILIEMSGGGSEKQSIQFTLDGFHQLHTWVEGHLMNKMPNK</sequence>
<dbReference type="EMBL" id="JAYJLD010000009">
    <property type="protein sequence ID" value="MEB3101713.1"/>
    <property type="molecule type" value="Genomic_DNA"/>
</dbReference>
<dbReference type="SUPFAM" id="SSF52172">
    <property type="entry name" value="CheY-like"/>
    <property type="match status" value="1"/>
</dbReference>
<keyword evidence="1" id="KW-0597">Phosphoprotein</keyword>
<dbReference type="SMART" id="SM00448">
    <property type="entry name" value="REC"/>
    <property type="match status" value="1"/>
</dbReference>
<dbReference type="RefSeq" id="WP_371753829.1">
    <property type="nucleotide sequence ID" value="NZ_JAYJLD010000009.1"/>
</dbReference>
<dbReference type="Pfam" id="PF00072">
    <property type="entry name" value="Response_reg"/>
    <property type="match status" value="1"/>
</dbReference>
<dbReference type="PROSITE" id="PS50110">
    <property type="entry name" value="RESPONSE_REGULATORY"/>
    <property type="match status" value="1"/>
</dbReference>
<keyword evidence="5" id="KW-1185">Reference proteome</keyword>
<dbReference type="InterPro" id="IPR052048">
    <property type="entry name" value="ST_Response_Regulator"/>
</dbReference>
<dbReference type="PANTHER" id="PTHR43228:SF1">
    <property type="entry name" value="TWO-COMPONENT RESPONSE REGULATOR ARR22"/>
    <property type="match status" value="1"/>
</dbReference>
<proteinExistence type="predicted"/>
<reference evidence="4" key="1">
    <citation type="submission" date="2023-12" db="EMBL/GenBank/DDBJ databases">
        <title>Fervidustalea candida gen. nov., sp. nov., a novel member of the family Paenibacillaceae isolated from a geothermal area.</title>
        <authorList>
            <person name="Li W.-J."/>
            <person name="Jiao J.-Y."/>
            <person name="Chen Y."/>
        </authorList>
    </citation>
    <scope>NUCLEOTIDE SEQUENCE</scope>
    <source>
        <strain evidence="4">SYSU GA230002</strain>
    </source>
</reference>
<accession>A0ABU5ZGT1</accession>
<dbReference type="Proteomes" id="UP001310386">
    <property type="component" value="Unassembled WGS sequence"/>
</dbReference>
<dbReference type="PANTHER" id="PTHR43228">
    <property type="entry name" value="TWO-COMPONENT RESPONSE REGULATOR"/>
    <property type="match status" value="1"/>
</dbReference>
<dbReference type="InterPro" id="IPR011006">
    <property type="entry name" value="CheY-like_superfamily"/>
</dbReference>
<feature type="modified residue" description="4-aspartylphosphate" evidence="1">
    <location>
        <position position="55"/>
    </location>
</feature>
<gene>
    <name evidence="4" type="ORF">VF724_08560</name>
</gene>
<dbReference type="Gene3D" id="3.40.50.2300">
    <property type="match status" value="1"/>
</dbReference>
<evidence type="ECO:0000256" key="1">
    <source>
        <dbReference type="PROSITE-ProRule" id="PRU00169"/>
    </source>
</evidence>
<feature type="region of interest" description="Disordered" evidence="2">
    <location>
        <begin position="129"/>
        <end position="187"/>
    </location>
</feature>
<evidence type="ECO:0000313" key="4">
    <source>
        <dbReference type="EMBL" id="MEB3101713.1"/>
    </source>
</evidence>
<protein>
    <submittedName>
        <fullName evidence="4">Response regulator</fullName>
    </submittedName>
</protein>
<comment type="caution">
    <text evidence="4">The sequence shown here is derived from an EMBL/GenBank/DDBJ whole genome shotgun (WGS) entry which is preliminary data.</text>
</comment>
<feature type="domain" description="Response regulatory" evidence="3">
    <location>
        <begin position="5"/>
        <end position="120"/>
    </location>
</feature>
<organism evidence="4 5">
    <name type="scientific">Ferviditalea candida</name>
    <dbReference type="NCBI Taxonomy" id="3108399"/>
    <lineage>
        <taxon>Bacteria</taxon>
        <taxon>Bacillati</taxon>
        <taxon>Bacillota</taxon>
        <taxon>Bacilli</taxon>
        <taxon>Bacillales</taxon>
        <taxon>Paenibacillaceae</taxon>
        <taxon>Ferviditalea</taxon>
    </lineage>
</organism>
<evidence type="ECO:0000259" key="3">
    <source>
        <dbReference type="PROSITE" id="PS50110"/>
    </source>
</evidence>
<feature type="compositionally biased region" description="Basic and acidic residues" evidence="2">
    <location>
        <begin position="144"/>
        <end position="179"/>
    </location>
</feature>